<feature type="region of interest" description="Disordered" evidence="1">
    <location>
        <begin position="88"/>
        <end position="132"/>
    </location>
</feature>
<evidence type="ECO:0000313" key="2">
    <source>
        <dbReference type="Proteomes" id="UP000887566"/>
    </source>
</evidence>
<name>A0A914W2K2_9BILA</name>
<feature type="compositionally biased region" description="Basic and acidic residues" evidence="1">
    <location>
        <begin position="88"/>
        <end position="101"/>
    </location>
</feature>
<keyword evidence="2" id="KW-1185">Reference proteome</keyword>
<protein>
    <submittedName>
        <fullName evidence="3">Uncharacterized protein</fullName>
    </submittedName>
</protein>
<organism evidence="2 3">
    <name type="scientific">Plectus sambesii</name>
    <dbReference type="NCBI Taxonomy" id="2011161"/>
    <lineage>
        <taxon>Eukaryota</taxon>
        <taxon>Metazoa</taxon>
        <taxon>Ecdysozoa</taxon>
        <taxon>Nematoda</taxon>
        <taxon>Chromadorea</taxon>
        <taxon>Plectida</taxon>
        <taxon>Plectina</taxon>
        <taxon>Plectoidea</taxon>
        <taxon>Plectidae</taxon>
        <taxon>Plectus</taxon>
    </lineage>
</organism>
<feature type="region of interest" description="Disordered" evidence="1">
    <location>
        <begin position="154"/>
        <end position="200"/>
    </location>
</feature>
<sequence>MGVLLLIRTTTEGIADHWIQKIRETGVKTQKLRVSEPLEGDDWHVDGEGLKKKLKAIGMVIIGEEIHSEDVSHEKTVINGLNTQQEVTEHAHTEHHDETHTTHSQTAEDTEKVDNEKVSQTPPPHSPGNFEAHHYEQNEHHVHYDDLQVATEDIGSTEEDRHSRPTNQPPRSPLIGENYRANLDPNRFVSPPWQSTNLPRSRSMPRTLVAQILRLRLTVAPFVGV</sequence>
<accession>A0A914W2K2</accession>
<evidence type="ECO:0000313" key="3">
    <source>
        <dbReference type="WBParaSite" id="PSAMB.scaffold308size57750.g4493.t1"/>
    </source>
</evidence>
<reference evidence="3" key="1">
    <citation type="submission" date="2022-11" db="UniProtKB">
        <authorList>
            <consortium name="WormBaseParasite"/>
        </authorList>
    </citation>
    <scope>IDENTIFICATION</scope>
</reference>
<proteinExistence type="predicted"/>
<evidence type="ECO:0000256" key="1">
    <source>
        <dbReference type="SAM" id="MobiDB-lite"/>
    </source>
</evidence>
<dbReference type="WBParaSite" id="PSAMB.scaffold308size57750.g4493.t1">
    <property type="protein sequence ID" value="PSAMB.scaffold308size57750.g4493.t1"/>
    <property type="gene ID" value="PSAMB.scaffold308size57750.g4493"/>
</dbReference>
<dbReference type="AlphaFoldDB" id="A0A914W2K2"/>
<dbReference type="Proteomes" id="UP000887566">
    <property type="component" value="Unplaced"/>
</dbReference>